<protein>
    <submittedName>
        <fullName evidence="1">Bacteriocin</fullName>
    </submittedName>
</protein>
<organism evidence="1 2">
    <name type="scientific">Petralouisia muris</name>
    <dbReference type="NCBI Taxonomy" id="3032872"/>
    <lineage>
        <taxon>Bacteria</taxon>
        <taxon>Bacillati</taxon>
        <taxon>Bacillota</taxon>
        <taxon>Clostridia</taxon>
        <taxon>Lachnospirales</taxon>
        <taxon>Lachnospiraceae</taxon>
        <taxon>Petralouisia</taxon>
    </lineage>
</organism>
<accession>A0AC61RUH8</accession>
<gene>
    <name evidence="1" type="ORF">E5329_15495</name>
</gene>
<reference evidence="1" key="1">
    <citation type="submission" date="2019-04" db="EMBL/GenBank/DDBJ databases">
        <title>Microbes associate with the intestines of laboratory mice.</title>
        <authorList>
            <person name="Navarre W."/>
            <person name="Wong E."/>
            <person name="Huang K."/>
            <person name="Tropini C."/>
            <person name="Ng K."/>
            <person name="Yu B."/>
        </authorList>
    </citation>
    <scope>NUCLEOTIDE SEQUENCE</scope>
    <source>
        <strain evidence="1">NM01_1-7b</strain>
    </source>
</reference>
<name>A0AC61RUH8_9FIRM</name>
<sequence length="63" mass="6630">MKKSLGKKAKIQDGTLVAFACSCNSLCSSIPCYNCTTTTATNTVYLQNYSKGLTTAISGGWAL</sequence>
<dbReference type="Proteomes" id="UP000304953">
    <property type="component" value="Unassembled WGS sequence"/>
</dbReference>
<dbReference type="EMBL" id="SRYA01000031">
    <property type="protein sequence ID" value="TGY95304.1"/>
    <property type="molecule type" value="Genomic_DNA"/>
</dbReference>
<keyword evidence="2" id="KW-1185">Reference proteome</keyword>
<comment type="caution">
    <text evidence="1">The sequence shown here is derived from an EMBL/GenBank/DDBJ whole genome shotgun (WGS) entry which is preliminary data.</text>
</comment>
<evidence type="ECO:0000313" key="2">
    <source>
        <dbReference type="Proteomes" id="UP000304953"/>
    </source>
</evidence>
<proteinExistence type="predicted"/>
<evidence type="ECO:0000313" key="1">
    <source>
        <dbReference type="EMBL" id="TGY95304.1"/>
    </source>
</evidence>